<keyword evidence="2" id="KW-1185">Reference proteome</keyword>
<name>A0ACB9ZCW8_9PEZI</name>
<dbReference type="EMBL" id="MU393429">
    <property type="protein sequence ID" value="KAI4869557.1"/>
    <property type="molecule type" value="Genomic_DNA"/>
</dbReference>
<protein>
    <submittedName>
        <fullName evidence="1">Extracellular mutant protein 11-domain-containing protein</fullName>
    </submittedName>
</protein>
<proteinExistence type="predicted"/>
<gene>
    <name evidence="1" type="ORF">F4820DRAFT_455694</name>
</gene>
<accession>A0ACB9ZCW8</accession>
<organism evidence="1 2">
    <name type="scientific">Hypoxylon rubiginosum</name>
    <dbReference type="NCBI Taxonomy" id="110542"/>
    <lineage>
        <taxon>Eukaryota</taxon>
        <taxon>Fungi</taxon>
        <taxon>Dikarya</taxon>
        <taxon>Ascomycota</taxon>
        <taxon>Pezizomycotina</taxon>
        <taxon>Sordariomycetes</taxon>
        <taxon>Xylariomycetidae</taxon>
        <taxon>Xylariales</taxon>
        <taxon>Hypoxylaceae</taxon>
        <taxon>Hypoxylon</taxon>
    </lineage>
</organism>
<evidence type="ECO:0000313" key="2">
    <source>
        <dbReference type="Proteomes" id="UP001497700"/>
    </source>
</evidence>
<comment type="caution">
    <text evidence="1">The sequence shown here is derived from an EMBL/GenBank/DDBJ whole genome shotgun (WGS) entry which is preliminary data.</text>
</comment>
<evidence type="ECO:0000313" key="1">
    <source>
        <dbReference type="EMBL" id="KAI4869557.1"/>
    </source>
</evidence>
<dbReference type="Proteomes" id="UP001497700">
    <property type="component" value="Unassembled WGS sequence"/>
</dbReference>
<sequence>MQAWVTSNGLAPNQASPAASGPGPGHDGHGQTNIPQRHVYMPPSTLPAAQQQQQPQTTQTTQNSPPRSRAPIINANSNRAAAVAAARLPIPAVRTSHARDASLNMSRARGIASEPIQPSRRQGPFWDGSTADGSMFSDTASNGDASTAVTSMYRMPFRAPTYQRGETPRPRLPVKQQETHAPPDQHQHPPFIIGANGMIDLVGGPLTRSASTPDTRKQLNRLKGLSSPDPDLDQDSEDGAYHTSPEKTPSAKRLHHTKPLALHTNRRGSFSERATYSNAYPQEENIVSSPKSQAYQNPQNHLDEAQLGRPIHLRVNTKQESQPHRSTIFADTDTPMASHPDESEHESIEPEPTPEPTPKPAAKAKPPISRKLFPKDSKSRVGLDESAMPRPSTEKRPSGSKKRPHEQEQDYDDGVLATMDYAELRNEAFDFDPAQEEAQSVIGPPRGTLPEKLNHFLDKDQASQLEFFTKMPVKDWETSGDWFLQRFGEITQRLGDARRSKRAMVESFENEIADRDDAVRSKIQGIDKTLTEFKREGEGMMVGKEIE</sequence>
<reference evidence="1 2" key="1">
    <citation type="journal article" date="2022" name="New Phytol.">
        <title>Ecological generalism drives hyperdiversity of secondary metabolite gene clusters in xylarialean endophytes.</title>
        <authorList>
            <person name="Franco M.E.E."/>
            <person name="Wisecaver J.H."/>
            <person name="Arnold A.E."/>
            <person name="Ju Y.M."/>
            <person name="Slot J.C."/>
            <person name="Ahrendt S."/>
            <person name="Moore L.P."/>
            <person name="Eastman K.E."/>
            <person name="Scott K."/>
            <person name="Konkel Z."/>
            <person name="Mondo S.J."/>
            <person name="Kuo A."/>
            <person name="Hayes R.D."/>
            <person name="Haridas S."/>
            <person name="Andreopoulos B."/>
            <person name="Riley R."/>
            <person name="LaButti K."/>
            <person name="Pangilinan J."/>
            <person name="Lipzen A."/>
            <person name="Amirebrahimi M."/>
            <person name="Yan J."/>
            <person name="Adam C."/>
            <person name="Keymanesh K."/>
            <person name="Ng V."/>
            <person name="Louie K."/>
            <person name="Northen T."/>
            <person name="Drula E."/>
            <person name="Henrissat B."/>
            <person name="Hsieh H.M."/>
            <person name="Youens-Clark K."/>
            <person name="Lutzoni F."/>
            <person name="Miadlikowska J."/>
            <person name="Eastwood D.C."/>
            <person name="Hamelin R.C."/>
            <person name="Grigoriev I.V."/>
            <person name="U'Ren J.M."/>
        </authorList>
    </citation>
    <scope>NUCLEOTIDE SEQUENCE [LARGE SCALE GENOMIC DNA]</scope>
    <source>
        <strain evidence="1 2">CBS 119005</strain>
    </source>
</reference>